<keyword evidence="2" id="KW-1185">Reference proteome</keyword>
<accession>A0ACA9RDV3</accession>
<comment type="caution">
    <text evidence="1">The sequence shown here is derived from an EMBL/GenBank/DDBJ whole genome shotgun (WGS) entry which is preliminary data.</text>
</comment>
<gene>
    <name evidence="1" type="ORF">RPERSI_LOCUS18792</name>
</gene>
<dbReference type="EMBL" id="CAJVQC010050352">
    <property type="protein sequence ID" value="CAG8788907.1"/>
    <property type="molecule type" value="Genomic_DNA"/>
</dbReference>
<proteinExistence type="predicted"/>
<feature type="non-terminal residue" evidence="1">
    <location>
        <position position="360"/>
    </location>
</feature>
<name>A0ACA9RDV3_9GLOM</name>
<evidence type="ECO:0000313" key="1">
    <source>
        <dbReference type="EMBL" id="CAG8788907.1"/>
    </source>
</evidence>
<evidence type="ECO:0000313" key="2">
    <source>
        <dbReference type="Proteomes" id="UP000789920"/>
    </source>
</evidence>
<dbReference type="Proteomes" id="UP000789920">
    <property type="component" value="Unassembled WGS sequence"/>
</dbReference>
<protein>
    <submittedName>
        <fullName evidence="1">22235_t:CDS:1</fullName>
    </submittedName>
</protein>
<organism evidence="1 2">
    <name type="scientific">Racocetra persica</name>
    <dbReference type="NCBI Taxonomy" id="160502"/>
    <lineage>
        <taxon>Eukaryota</taxon>
        <taxon>Fungi</taxon>
        <taxon>Fungi incertae sedis</taxon>
        <taxon>Mucoromycota</taxon>
        <taxon>Glomeromycotina</taxon>
        <taxon>Glomeromycetes</taxon>
        <taxon>Diversisporales</taxon>
        <taxon>Gigasporaceae</taxon>
        <taxon>Racocetra</taxon>
    </lineage>
</organism>
<reference evidence="1" key="1">
    <citation type="submission" date="2021-06" db="EMBL/GenBank/DDBJ databases">
        <authorList>
            <person name="Kallberg Y."/>
            <person name="Tangrot J."/>
            <person name="Rosling A."/>
        </authorList>
    </citation>
    <scope>NUCLEOTIDE SEQUENCE</scope>
    <source>
        <strain evidence="1">MA461A</strain>
    </source>
</reference>
<sequence length="360" mass="42350">MADKKITNWSKGHAFEDALRKLFNDNRIIAHIIQVSEGDGELDLLLSYQGNQICVQSKDRENALTLSMIKDFEATMIHFKSSLGILVYNSEMMKTEKYLTKQAKLWLDNSTQELIVCNEKQVVEKIKNFFKNEKDSIEELILTDFKADKFSLMGIISENTTKKTKIIVFTGTIGVGKTTCAKLFEAFLKTKGFTINHHKELSLQVIEEFHIFKKDKPKNFLFFQYILLHHFKQQIYEIKKNNFSFLWFLWKVDYIILDRTQKDMKIFNKIFQDPSEKEYIDKKVNAIEPLNFYKVVFVTVLIKMSIERQQKRARLGELVDREYLEILNAYYLEDIDLVYPKNLNFENIVNLCGDDCAQCL</sequence>